<dbReference type="AlphaFoldDB" id="A0A3P7MPN1"/>
<protein>
    <submittedName>
        <fullName evidence="1">Uncharacterized protein</fullName>
    </submittedName>
</protein>
<sequence length="215" mass="24082">MNKSLKSIDRASIVARLFHPPTSDQQFTSCECCLRCTCAAMRTRLRIIYSPPLCPNEACRLPYRCETVLALKALFPERAAYFSRFDLESHYSMEALKDDSITAHRKTVSSVGLTCTDVPVCAFMKQTEADSLHKRKHNENARSSICYVAAACSWAAWKPSRHTSCPSLSLGRWRKNTADGLRLRGLMVAIWHTVCIYVLTGAHSSEAENEEEAAS</sequence>
<proteinExistence type="predicted"/>
<evidence type="ECO:0000313" key="2">
    <source>
        <dbReference type="Proteomes" id="UP000271889"/>
    </source>
</evidence>
<dbReference type="EMBL" id="UYRV01104788">
    <property type="protein sequence ID" value="VDN20071.1"/>
    <property type="molecule type" value="Genomic_DNA"/>
</dbReference>
<name>A0A3P7MPN1_CYLGO</name>
<accession>A0A3P7MPN1</accession>
<gene>
    <name evidence="1" type="ORF">CGOC_LOCUS8731</name>
</gene>
<organism evidence="1 2">
    <name type="scientific">Cylicostephanus goldi</name>
    <name type="common">Nematode worm</name>
    <dbReference type="NCBI Taxonomy" id="71465"/>
    <lineage>
        <taxon>Eukaryota</taxon>
        <taxon>Metazoa</taxon>
        <taxon>Ecdysozoa</taxon>
        <taxon>Nematoda</taxon>
        <taxon>Chromadorea</taxon>
        <taxon>Rhabditida</taxon>
        <taxon>Rhabditina</taxon>
        <taxon>Rhabditomorpha</taxon>
        <taxon>Strongyloidea</taxon>
        <taxon>Strongylidae</taxon>
        <taxon>Cylicostephanus</taxon>
    </lineage>
</organism>
<dbReference type="Proteomes" id="UP000271889">
    <property type="component" value="Unassembled WGS sequence"/>
</dbReference>
<reference evidence="1 2" key="1">
    <citation type="submission" date="2018-11" db="EMBL/GenBank/DDBJ databases">
        <authorList>
            <consortium name="Pathogen Informatics"/>
        </authorList>
    </citation>
    <scope>NUCLEOTIDE SEQUENCE [LARGE SCALE GENOMIC DNA]</scope>
</reference>
<keyword evidence="2" id="KW-1185">Reference proteome</keyword>
<evidence type="ECO:0000313" key="1">
    <source>
        <dbReference type="EMBL" id="VDN20071.1"/>
    </source>
</evidence>
<dbReference type="OrthoDB" id="1711136at2759"/>